<dbReference type="InterPro" id="IPR039261">
    <property type="entry name" value="FNR_nucleotide-bd"/>
</dbReference>
<organism evidence="11 12">
    <name type="scientific">Zootermopsis nevadensis</name>
    <name type="common">Dampwood termite</name>
    <dbReference type="NCBI Taxonomy" id="136037"/>
    <lineage>
        <taxon>Eukaryota</taxon>
        <taxon>Metazoa</taxon>
        <taxon>Ecdysozoa</taxon>
        <taxon>Arthropoda</taxon>
        <taxon>Hexapoda</taxon>
        <taxon>Insecta</taxon>
        <taxon>Pterygota</taxon>
        <taxon>Neoptera</taxon>
        <taxon>Polyneoptera</taxon>
        <taxon>Dictyoptera</taxon>
        <taxon>Blattodea</taxon>
        <taxon>Blattoidea</taxon>
        <taxon>Termitoidae</taxon>
        <taxon>Termopsidae</taxon>
        <taxon>Zootermopsis</taxon>
    </lineage>
</organism>
<evidence type="ECO:0000256" key="9">
    <source>
        <dbReference type="ARBA" id="ARBA00040659"/>
    </source>
</evidence>
<dbReference type="FunFam" id="1.20.990.10:FF:000007">
    <property type="entry name" value="Methionine synthase reductase"/>
    <property type="match status" value="1"/>
</dbReference>
<accession>A0A067R8B5</accession>
<dbReference type="InParanoid" id="A0A067R8B5"/>
<keyword evidence="5" id="KW-0274">FAD</keyword>
<dbReference type="GO" id="GO:0050660">
    <property type="term" value="F:flavin adenine dinucleotide binding"/>
    <property type="evidence" value="ECO:0007669"/>
    <property type="project" value="TreeGrafter"/>
</dbReference>
<dbReference type="InterPro" id="IPR017927">
    <property type="entry name" value="FAD-bd_FR_type"/>
</dbReference>
<dbReference type="GO" id="GO:0030586">
    <property type="term" value="F:[methionine synthase] reductase (NADPH) activity"/>
    <property type="evidence" value="ECO:0007669"/>
    <property type="project" value="UniProtKB-EC"/>
</dbReference>
<evidence type="ECO:0000259" key="10">
    <source>
        <dbReference type="PROSITE" id="PS51384"/>
    </source>
</evidence>
<keyword evidence="3" id="KW-0285">Flavoprotein</keyword>
<dbReference type="SUPFAM" id="SSF52343">
    <property type="entry name" value="Ferredoxin reductase-like, C-terminal NADP-linked domain"/>
    <property type="match status" value="1"/>
</dbReference>
<dbReference type="Pfam" id="PF00667">
    <property type="entry name" value="FAD_binding_1"/>
    <property type="match status" value="1"/>
</dbReference>
<dbReference type="InterPro" id="IPR003097">
    <property type="entry name" value="CysJ-like_FAD-binding"/>
</dbReference>
<evidence type="ECO:0000256" key="2">
    <source>
        <dbReference type="ARBA" id="ARBA00001974"/>
    </source>
</evidence>
<evidence type="ECO:0000313" key="12">
    <source>
        <dbReference type="Proteomes" id="UP000027135"/>
    </source>
</evidence>
<dbReference type="Gene3D" id="2.40.30.10">
    <property type="entry name" value="Translation factors"/>
    <property type="match status" value="1"/>
</dbReference>
<dbReference type="Proteomes" id="UP000027135">
    <property type="component" value="Unassembled WGS sequence"/>
</dbReference>
<name>A0A067R8B5_ZOONE</name>
<evidence type="ECO:0000256" key="1">
    <source>
        <dbReference type="ARBA" id="ARBA00001917"/>
    </source>
</evidence>
<dbReference type="STRING" id="136037.A0A067R8B5"/>
<dbReference type="OMA" id="WLYVGAK"/>
<dbReference type="PANTHER" id="PTHR19384">
    <property type="entry name" value="NITRIC OXIDE SYNTHASE-RELATED"/>
    <property type="match status" value="1"/>
</dbReference>
<proteinExistence type="predicted"/>
<dbReference type="FunFam" id="3.40.50.80:FF:000018">
    <property type="entry name" value="NADPH--cytochrome P450 reductase"/>
    <property type="match status" value="1"/>
</dbReference>
<gene>
    <name evidence="11" type="ORF">L798_06434</name>
</gene>
<dbReference type="GO" id="GO:0009086">
    <property type="term" value="P:methionine biosynthetic process"/>
    <property type="evidence" value="ECO:0007669"/>
    <property type="project" value="TreeGrafter"/>
</dbReference>
<dbReference type="Gene3D" id="3.40.50.80">
    <property type="entry name" value="Nucleotide-binding domain of ferredoxin-NADP reductase (FNR) module"/>
    <property type="match status" value="1"/>
</dbReference>
<evidence type="ECO:0000256" key="8">
    <source>
        <dbReference type="ARBA" id="ARBA00039088"/>
    </source>
</evidence>
<evidence type="ECO:0000256" key="7">
    <source>
        <dbReference type="ARBA" id="ARBA00023002"/>
    </source>
</evidence>
<dbReference type="InterPro" id="IPR023173">
    <property type="entry name" value="NADPH_Cyt_P450_Rdtase_alpha"/>
</dbReference>
<comment type="cofactor">
    <cofactor evidence="1">
        <name>FMN</name>
        <dbReference type="ChEBI" id="CHEBI:58210"/>
    </cofactor>
</comment>
<dbReference type="InterPro" id="IPR001433">
    <property type="entry name" value="OxRdtase_FAD/NAD-bd"/>
</dbReference>
<comment type="cofactor">
    <cofactor evidence="2">
        <name>FAD</name>
        <dbReference type="ChEBI" id="CHEBI:57692"/>
    </cofactor>
</comment>
<dbReference type="AlphaFoldDB" id="A0A067R8B5"/>
<evidence type="ECO:0000256" key="6">
    <source>
        <dbReference type="ARBA" id="ARBA00022857"/>
    </source>
</evidence>
<dbReference type="GO" id="GO:0010181">
    <property type="term" value="F:FMN binding"/>
    <property type="evidence" value="ECO:0007669"/>
    <property type="project" value="TreeGrafter"/>
</dbReference>
<reference evidence="11 12" key="1">
    <citation type="journal article" date="2014" name="Nat. Commun.">
        <title>Molecular traces of alternative social organization in a termite genome.</title>
        <authorList>
            <person name="Terrapon N."/>
            <person name="Li C."/>
            <person name="Robertson H.M."/>
            <person name="Ji L."/>
            <person name="Meng X."/>
            <person name="Booth W."/>
            <person name="Chen Z."/>
            <person name="Childers C.P."/>
            <person name="Glastad K.M."/>
            <person name="Gokhale K."/>
            <person name="Gowin J."/>
            <person name="Gronenberg W."/>
            <person name="Hermansen R.A."/>
            <person name="Hu H."/>
            <person name="Hunt B.G."/>
            <person name="Huylmans A.K."/>
            <person name="Khalil S.M."/>
            <person name="Mitchell R.D."/>
            <person name="Munoz-Torres M.C."/>
            <person name="Mustard J.A."/>
            <person name="Pan H."/>
            <person name="Reese J.T."/>
            <person name="Scharf M.E."/>
            <person name="Sun F."/>
            <person name="Vogel H."/>
            <person name="Xiao J."/>
            <person name="Yang W."/>
            <person name="Yang Z."/>
            <person name="Yang Z."/>
            <person name="Zhou J."/>
            <person name="Zhu J."/>
            <person name="Brent C.S."/>
            <person name="Elsik C.G."/>
            <person name="Goodisman M.A."/>
            <person name="Liberles D.A."/>
            <person name="Roe R.M."/>
            <person name="Vargo E.L."/>
            <person name="Vilcinskas A."/>
            <person name="Wang J."/>
            <person name="Bornberg-Bauer E."/>
            <person name="Korb J."/>
            <person name="Zhang G."/>
            <person name="Liebig J."/>
        </authorList>
    </citation>
    <scope>NUCLEOTIDE SEQUENCE [LARGE SCALE GENOMIC DNA]</scope>
    <source>
        <tissue evidence="11">Whole organism</tissue>
    </source>
</reference>
<keyword evidence="12" id="KW-1185">Reference proteome</keyword>
<dbReference type="PROSITE" id="PS51384">
    <property type="entry name" value="FAD_FR"/>
    <property type="match status" value="1"/>
</dbReference>
<keyword evidence="6" id="KW-0521">NADP</keyword>
<evidence type="ECO:0000256" key="4">
    <source>
        <dbReference type="ARBA" id="ARBA00022643"/>
    </source>
</evidence>
<evidence type="ECO:0000256" key="3">
    <source>
        <dbReference type="ARBA" id="ARBA00022630"/>
    </source>
</evidence>
<dbReference type="eggNOG" id="KOG1158">
    <property type="taxonomic scope" value="Eukaryota"/>
</dbReference>
<sequence>MMDVKLTLPALSPRFLELSYCYSETLDVKQLEIHNGCTFPFAVGHTYLATVMSARQLSYGCEVKKTVELCLDVQGSGIEYQPGDTVGVIPQNSEDEVQKIMKHLKILERADTVVTISVKPGTVKKKACVPPYIPVKATLRHILQTCLDIRAVPKKTFLRVLAAHTEDPSERCRLEKLCSKEGSADYSEFVVTARNTLLDLLETFPSCCPPVEVLLEHLPRLQARPYSIASSPLQKKNGCTELHIIYSLLEFPASEHGAGFRYGTCTGWLDYLTRPIQTVISPHDSVSEELKRLTLKDEFVELKVPLYLRKSTGFNLPTDPSVPIILIGPGTGVAPFMGFLRHRQAKQRRSSELVFGEVWLFFGCRFEDKDFLYRSELEKYIEDGILTHLFVSFSREKRGENVPHYVQDNIKLCGRRFVKQVFEKSSSIYVCGDAKNMGKDVLDAIVSVIQNEKDIEEQKARLMVTELQSQGRYLQDIWI</sequence>
<evidence type="ECO:0000313" key="11">
    <source>
        <dbReference type="EMBL" id="KDR18756.1"/>
    </source>
</evidence>
<dbReference type="PANTHER" id="PTHR19384:SF84">
    <property type="entry name" value="METHIONINE SYNTHASE REDUCTASE"/>
    <property type="match status" value="1"/>
</dbReference>
<dbReference type="Pfam" id="PF00175">
    <property type="entry name" value="NAD_binding_1"/>
    <property type="match status" value="1"/>
</dbReference>
<dbReference type="InterPro" id="IPR001709">
    <property type="entry name" value="Flavoprot_Pyr_Nucl_cyt_Rdtase"/>
</dbReference>
<keyword evidence="4" id="KW-0288">FMN</keyword>
<keyword evidence="7" id="KW-0560">Oxidoreductase</keyword>
<dbReference type="GO" id="GO:0050667">
    <property type="term" value="P:homocysteine metabolic process"/>
    <property type="evidence" value="ECO:0007669"/>
    <property type="project" value="TreeGrafter"/>
</dbReference>
<dbReference type="EC" id="1.16.1.8" evidence="8"/>
<protein>
    <recommendedName>
        <fullName evidence="9">Methionine synthase reductase</fullName>
        <ecNumber evidence="8">1.16.1.8</ecNumber>
    </recommendedName>
</protein>
<evidence type="ECO:0000256" key="5">
    <source>
        <dbReference type="ARBA" id="ARBA00022827"/>
    </source>
</evidence>
<dbReference type="Gene3D" id="1.20.990.10">
    <property type="entry name" value="NADPH-cytochrome p450 Reductase, Chain A, domain 3"/>
    <property type="match status" value="1"/>
</dbReference>
<dbReference type="EMBL" id="KK852672">
    <property type="protein sequence ID" value="KDR18756.1"/>
    <property type="molecule type" value="Genomic_DNA"/>
</dbReference>
<dbReference type="CDD" id="cd06203">
    <property type="entry name" value="methionine_synthase_red"/>
    <property type="match status" value="1"/>
</dbReference>
<feature type="domain" description="FAD-binding FR-type" evidence="10">
    <location>
        <begin position="44"/>
        <end position="317"/>
    </location>
</feature>
<dbReference type="GO" id="GO:0005829">
    <property type="term" value="C:cytosol"/>
    <property type="evidence" value="ECO:0007669"/>
    <property type="project" value="TreeGrafter"/>
</dbReference>
<dbReference type="InterPro" id="IPR017938">
    <property type="entry name" value="Riboflavin_synthase-like_b-brl"/>
</dbReference>
<dbReference type="SUPFAM" id="SSF63380">
    <property type="entry name" value="Riboflavin synthase domain-like"/>
    <property type="match status" value="1"/>
</dbReference>
<dbReference type="PRINTS" id="PR00371">
    <property type="entry name" value="FPNCR"/>
</dbReference>